<accession>A0A8H7TDM9</accession>
<name>A0A8H7TDM9_9HELO</name>
<dbReference type="EMBL" id="JAFJYH010000143">
    <property type="protein sequence ID" value="KAG4417879.1"/>
    <property type="molecule type" value="Genomic_DNA"/>
</dbReference>
<organism evidence="1 2">
    <name type="scientific">Cadophora malorum</name>
    <dbReference type="NCBI Taxonomy" id="108018"/>
    <lineage>
        <taxon>Eukaryota</taxon>
        <taxon>Fungi</taxon>
        <taxon>Dikarya</taxon>
        <taxon>Ascomycota</taxon>
        <taxon>Pezizomycotina</taxon>
        <taxon>Leotiomycetes</taxon>
        <taxon>Helotiales</taxon>
        <taxon>Ploettnerulaceae</taxon>
        <taxon>Cadophora</taxon>
    </lineage>
</organism>
<dbReference type="OrthoDB" id="3478620at2759"/>
<keyword evidence="2" id="KW-1185">Reference proteome</keyword>
<dbReference type="Proteomes" id="UP000664132">
    <property type="component" value="Unassembled WGS sequence"/>
</dbReference>
<evidence type="ECO:0000313" key="1">
    <source>
        <dbReference type="EMBL" id="KAG4417879.1"/>
    </source>
</evidence>
<protein>
    <submittedName>
        <fullName evidence="1">Uncharacterized protein</fullName>
    </submittedName>
</protein>
<evidence type="ECO:0000313" key="2">
    <source>
        <dbReference type="Proteomes" id="UP000664132"/>
    </source>
</evidence>
<proteinExistence type="predicted"/>
<sequence>MQVRATEIVVAAYQRGEQPPDPFPIVELDTEFKKPDLLELKAVRNLQHLVRCLEYMFLNPEQSLGNLGASIPERDDADGWERWKNNFYRAAYKNMLVGAVLYGAYNEPFYLAEKEGRAEFLDHCTCPSYKNLLSSITESDIDYLRRFAVYNFGTEDESATGQWIWKEYERVFGPLADWLVADGKTKGVEDNLGYWEPEEDDVNPETDAAPEYDSAELGVLREIMLLVAGYEHFPNKLASKSKLERRESTLEGRRIGNPSLKVSVALFGRFCIEEISMPKVVGDGGSYLLTKSLAPETESRSVDIASVLHALQWKSTRPDLHDGYPATCFPNAFQFLVYVLRKHVDLKFKPGLFEFWSDSDYQFQVKSGSIFDETDFTPFVHYTPPILSYMQ</sequence>
<reference evidence="1" key="1">
    <citation type="submission" date="2021-02" db="EMBL/GenBank/DDBJ databases">
        <title>Genome sequence Cadophora malorum strain M34.</title>
        <authorList>
            <person name="Stefanovic E."/>
            <person name="Vu D."/>
            <person name="Scully C."/>
            <person name="Dijksterhuis J."/>
            <person name="Roader J."/>
            <person name="Houbraken J."/>
        </authorList>
    </citation>
    <scope>NUCLEOTIDE SEQUENCE</scope>
    <source>
        <strain evidence="1">M34</strain>
    </source>
</reference>
<dbReference type="AlphaFoldDB" id="A0A8H7TDM9"/>
<gene>
    <name evidence="1" type="ORF">IFR04_009016</name>
</gene>
<comment type="caution">
    <text evidence="1">The sequence shown here is derived from an EMBL/GenBank/DDBJ whole genome shotgun (WGS) entry which is preliminary data.</text>
</comment>